<dbReference type="InterPro" id="IPR050529">
    <property type="entry name" value="CYP450_sterol_14alpha_dmase"/>
</dbReference>
<dbReference type="GO" id="GO:0020037">
    <property type="term" value="F:heme binding"/>
    <property type="evidence" value="ECO:0007669"/>
    <property type="project" value="InterPro"/>
</dbReference>
<feature type="transmembrane region" description="Helical" evidence="12">
    <location>
        <begin position="27"/>
        <end position="47"/>
    </location>
</feature>
<dbReference type="InterPro" id="IPR002403">
    <property type="entry name" value="Cyt_P450_E_grp-IV"/>
</dbReference>
<dbReference type="GO" id="GO:0016705">
    <property type="term" value="F:oxidoreductase activity, acting on paired donors, with incorporation or reduction of molecular oxygen"/>
    <property type="evidence" value="ECO:0007669"/>
    <property type="project" value="InterPro"/>
</dbReference>
<comment type="subcellular location">
    <subcellularLocation>
        <location evidence="2">Membrane</location>
    </subcellularLocation>
</comment>
<proteinExistence type="inferred from homology"/>
<dbReference type="PANTHER" id="PTHR24304:SF2">
    <property type="entry name" value="24-HYDROXYCHOLESTEROL 7-ALPHA-HYDROXYLASE"/>
    <property type="match status" value="1"/>
</dbReference>
<keyword evidence="4 10" id="KW-0349">Heme</keyword>
<dbReference type="OrthoDB" id="1055148at2759"/>
<dbReference type="PRINTS" id="PR00385">
    <property type="entry name" value="P450"/>
</dbReference>
<dbReference type="Pfam" id="PF00067">
    <property type="entry name" value="p450"/>
    <property type="match status" value="1"/>
</dbReference>
<dbReference type="FunFam" id="1.10.630.10:FF:000033">
    <property type="entry name" value="14-alpha sterol demethylase"/>
    <property type="match status" value="1"/>
</dbReference>
<evidence type="ECO:0000313" key="13">
    <source>
        <dbReference type="EMBL" id="GAC99163.1"/>
    </source>
</evidence>
<evidence type="ECO:0000256" key="3">
    <source>
        <dbReference type="ARBA" id="ARBA00010617"/>
    </source>
</evidence>
<dbReference type="SUPFAM" id="SSF48264">
    <property type="entry name" value="Cytochrome P450"/>
    <property type="match status" value="1"/>
</dbReference>
<keyword evidence="8 11" id="KW-0503">Monooxygenase</keyword>
<keyword evidence="12" id="KW-1133">Transmembrane helix</keyword>
<dbReference type="InterPro" id="IPR001128">
    <property type="entry name" value="Cyt_P450"/>
</dbReference>
<evidence type="ECO:0000256" key="4">
    <source>
        <dbReference type="ARBA" id="ARBA00022617"/>
    </source>
</evidence>
<organism evidence="13 14">
    <name type="scientific">Pseudozyma hubeiensis (strain SY62)</name>
    <name type="common">Yeast</name>
    <dbReference type="NCBI Taxonomy" id="1305764"/>
    <lineage>
        <taxon>Eukaryota</taxon>
        <taxon>Fungi</taxon>
        <taxon>Dikarya</taxon>
        <taxon>Basidiomycota</taxon>
        <taxon>Ustilaginomycotina</taxon>
        <taxon>Ustilaginomycetes</taxon>
        <taxon>Ustilaginales</taxon>
        <taxon>Ustilaginaceae</taxon>
        <taxon>Pseudozyma</taxon>
    </lineage>
</organism>
<dbReference type="PRINTS" id="PR00465">
    <property type="entry name" value="EP450IV"/>
</dbReference>
<dbReference type="STRING" id="1305764.R9PCN2"/>
<name>R9PCN2_PSEHS</name>
<evidence type="ECO:0000256" key="9">
    <source>
        <dbReference type="ARBA" id="ARBA00023136"/>
    </source>
</evidence>
<evidence type="ECO:0000256" key="12">
    <source>
        <dbReference type="SAM" id="Phobius"/>
    </source>
</evidence>
<evidence type="ECO:0000256" key="11">
    <source>
        <dbReference type="RuleBase" id="RU000461"/>
    </source>
</evidence>
<dbReference type="GO" id="GO:0004497">
    <property type="term" value="F:monooxygenase activity"/>
    <property type="evidence" value="ECO:0007669"/>
    <property type="project" value="UniProtKB-KW"/>
</dbReference>
<keyword evidence="5 10" id="KW-0479">Metal-binding</keyword>
<dbReference type="EMBL" id="DF238824">
    <property type="protein sequence ID" value="GAC99163.1"/>
    <property type="molecule type" value="Genomic_DNA"/>
</dbReference>
<dbReference type="CDD" id="cd11042">
    <property type="entry name" value="CYP51-like"/>
    <property type="match status" value="1"/>
</dbReference>
<dbReference type="AlphaFoldDB" id="R9PCN2"/>
<keyword evidence="14" id="KW-1185">Reference proteome</keyword>
<dbReference type="HOGENOM" id="CLU_001570_15_0_1"/>
<dbReference type="GeneID" id="24112029"/>
<keyword evidence="6 11" id="KW-0560">Oxidoreductase</keyword>
<dbReference type="PROSITE" id="PS00086">
    <property type="entry name" value="CYTOCHROME_P450"/>
    <property type="match status" value="1"/>
</dbReference>
<evidence type="ECO:0000256" key="5">
    <source>
        <dbReference type="ARBA" id="ARBA00022723"/>
    </source>
</evidence>
<feature type="binding site" description="axial binding residue" evidence="10">
    <location>
        <position position="495"/>
    </location>
    <ligand>
        <name>heme</name>
        <dbReference type="ChEBI" id="CHEBI:30413"/>
    </ligand>
    <ligandPart>
        <name>Fe</name>
        <dbReference type="ChEBI" id="CHEBI:18248"/>
    </ligandPart>
</feature>
<comment type="cofactor">
    <cofactor evidence="1 10">
        <name>heme</name>
        <dbReference type="ChEBI" id="CHEBI:30413"/>
    </cofactor>
</comment>
<dbReference type="GO" id="GO:0005506">
    <property type="term" value="F:iron ion binding"/>
    <property type="evidence" value="ECO:0007669"/>
    <property type="project" value="InterPro"/>
</dbReference>
<dbReference type="InterPro" id="IPR036396">
    <property type="entry name" value="Cyt_P450_sf"/>
</dbReference>
<evidence type="ECO:0000256" key="2">
    <source>
        <dbReference type="ARBA" id="ARBA00004370"/>
    </source>
</evidence>
<keyword evidence="9 12" id="KW-0472">Membrane</keyword>
<keyword evidence="7 10" id="KW-0408">Iron</keyword>
<dbReference type="Gene3D" id="1.10.630.10">
    <property type="entry name" value="Cytochrome P450"/>
    <property type="match status" value="1"/>
</dbReference>
<dbReference type="GO" id="GO:0016020">
    <property type="term" value="C:membrane"/>
    <property type="evidence" value="ECO:0007669"/>
    <property type="project" value="UniProtKB-SubCell"/>
</dbReference>
<reference evidence="14" key="1">
    <citation type="journal article" date="2013" name="Genome Announc.">
        <title>Draft genome sequence of the basidiomycetous yeast-like fungus Pseudozyma hubeiensis SY62, which produces an abundant amount of the biosurfactant mannosylerythritol lipids.</title>
        <authorList>
            <person name="Konishi M."/>
            <person name="Hatada Y."/>
            <person name="Horiuchi J."/>
        </authorList>
    </citation>
    <scope>NUCLEOTIDE SEQUENCE [LARGE SCALE GENOMIC DNA]</scope>
    <source>
        <strain evidence="14">SY62</strain>
    </source>
</reference>
<evidence type="ECO:0000256" key="7">
    <source>
        <dbReference type="ARBA" id="ARBA00023004"/>
    </source>
</evidence>
<evidence type="ECO:0000256" key="8">
    <source>
        <dbReference type="ARBA" id="ARBA00023033"/>
    </source>
</evidence>
<dbReference type="RefSeq" id="XP_012192750.1">
    <property type="nucleotide sequence ID" value="XM_012337360.1"/>
</dbReference>
<evidence type="ECO:0000256" key="6">
    <source>
        <dbReference type="ARBA" id="ARBA00023002"/>
    </source>
</evidence>
<gene>
    <name evidence="13" type="ORF">PHSY_006762</name>
</gene>
<evidence type="ECO:0000256" key="10">
    <source>
        <dbReference type="PIRSR" id="PIRSR602403-1"/>
    </source>
</evidence>
<dbReference type="eggNOG" id="KOG0684">
    <property type="taxonomic scope" value="Eukaryota"/>
</dbReference>
<dbReference type="Proteomes" id="UP000014071">
    <property type="component" value="Unassembled WGS sequence"/>
</dbReference>
<dbReference type="InterPro" id="IPR017972">
    <property type="entry name" value="Cyt_P450_CS"/>
</dbReference>
<keyword evidence="12" id="KW-0812">Transmembrane</keyword>
<sequence>MLASSSATASLIDQLFAFTPLADSSASVKTIALLIVLPVLAIVLNVASQVLLPPSKSSPPVVFHFVPVIGSAIYYGIDPYKFFFECRAKYGDVFTFVLLGRKITVALGPKGSNLVFNAKHQQVTAEDAYTHLTTPVFGKEVVYDVPNAVFMEQKKFVKVGLSVENFRVYVPQIVDEVKEYIKSDPRFKGLKSNRKIKVDIFQAMSEVIILTASRTLQGKEVRQGLDKSFAQLYHDLDSGFTPINFVIPNLPLPSNFKRDKAQKKMSQFYQDIVSKRRASGHNSDEGDGENDMIAALMQQKYKNGRALSGVEIAHMMIALLMAGQHTSSATSSWAFLRLASKPEIIEELYQEQVKVYGGEADGSLRELDYETQKTAVPLLDAVVKETLRLHPPLHSIMRYVKTDLAVPATLSAPSTGDSGYVIPRGHYIMAAPGVSQVDPLIWKSSSEFDPHRWLDSATAASMQDSGEETEDFGFGMISTGANSPYLPFGAGRHRCIGEQFAYLQIGVIIATFVRLFKWQLESEFPDPDYQSMVVLPSKKGSAIVLEVRGDRLNLE</sequence>
<evidence type="ECO:0000256" key="1">
    <source>
        <dbReference type="ARBA" id="ARBA00001971"/>
    </source>
</evidence>
<protein>
    <submittedName>
        <fullName evidence="13">Cytochrome P450 51</fullName>
    </submittedName>
</protein>
<accession>R9PCN2</accession>
<comment type="similarity">
    <text evidence="3 11">Belongs to the cytochrome P450 family.</text>
</comment>
<dbReference type="PANTHER" id="PTHR24304">
    <property type="entry name" value="CYTOCHROME P450 FAMILY 7"/>
    <property type="match status" value="1"/>
</dbReference>
<feature type="transmembrane region" description="Helical" evidence="12">
    <location>
        <begin position="59"/>
        <end position="77"/>
    </location>
</feature>
<evidence type="ECO:0000313" key="14">
    <source>
        <dbReference type="Proteomes" id="UP000014071"/>
    </source>
</evidence>